<keyword evidence="1" id="KW-1133">Transmembrane helix</keyword>
<feature type="transmembrane region" description="Helical" evidence="1">
    <location>
        <begin position="51"/>
        <end position="69"/>
    </location>
</feature>
<dbReference type="PANTHER" id="PTHR31533:SF35">
    <property type="entry name" value="GPI-ANCHORED PROTEIN LLG2-RELATED"/>
    <property type="match status" value="1"/>
</dbReference>
<evidence type="ECO:0000259" key="2">
    <source>
        <dbReference type="Pfam" id="PF26578"/>
    </source>
</evidence>
<keyword evidence="1" id="KW-0812">Transmembrane</keyword>
<dbReference type="AlphaFoldDB" id="A0AAV5IBF8"/>
<feature type="transmembrane region" description="Helical" evidence="1">
    <location>
        <begin position="190"/>
        <end position="211"/>
    </location>
</feature>
<dbReference type="Proteomes" id="UP001054252">
    <property type="component" value="Unassembled WGS sequence"/>
</dbReference>
<evidence type="ECO:0000256" key="1">
    <source>
        <dbReference type="SAM" id="Phobius"/>
    </source>
</evidence>
<evidence type="ECO:0000313" key="4">
    <source>
        <dbReference type="Proteomes" id="UP001054252"/>
    </source>
</evidence>
<name>A0AAV5IBF8_9ROSI</name>
<keyword evidence="4" id="KW-1185">Reference proteome</keyword>
<comment type="caution">
    <text evidence="3">The sequence shown here is derived from an EMBL/GenBank/DDBJ whole genome shotgun (WGS) entry which is preliminary data.</text>
</comment>
<reference evidence="3 4" key="1">
    <citation type="journal article" date="2021" name="Commun. Biol.">
        <title>The genome of Shorea leprosula (Dipterocarpaceae) highlights the ecological relevance of drought in aseasonal tropical rainforests.</title>
        <authorList>
            <person name="Ng K.K.S."/>
            <person name="Kobayashi M.J."/>
            <person name="Fawcett J.A."/>
            <person name="Hatakeyama M."/>
            <person name="Paape T."/>
            <person name="Ng C.H."/>
            <person name="Ang C.C."/>
            <person name="Tnah L.H."/>
            <person name="Lee C.T."/>
            <person name="Nishiyama T."/>
            <person name="Sese J."/>
            <person name="O'Brien M.J."/>
            <person name="Copetti D."/>
            <person name="Mohd Noor M.I."/>
            <person name="Ong R.C."/>
            <person name="Putra M."/>
            <person name="Sireger I.Z."/>
            <person name="Indrioko S."/>
            <person name="Kosugi Y."/>
            <person name="Izuno A."/>
            <person name="Isagi Y."/>
            <person name="Lee S.L."/>
            <person name="Shimizu K.K."/>
        </authorList>
    </citation>
    <scope>NUCLEOTIDE SEQUENCE [LARGE SCALE GENOMIC DNA]</scope>
    <source>
        <strain evidence="3">214</strain>
    </source>
</reference>
<feature type="domain" description="GPI-anchored protein LLG1-like" evidence="2">
    <location>
        <begin position="99"/>
        <end position="175"/>
    </location>
</feature>
<dbReference type="Pfam" id="PF26578">
    <property type="entry name" value="LLG1"/>
    <property type="match status" value="1"/>
</dbReference>
<proteinExistence type="predicted"/>
<organism evidence="3 4">
    <name type="scientific">Rubroshorea leprosula</name>
    <dbReference type="NCBI Taxonomy" id="152421"/>
    <lineage>
        <taxon>Eukaryota</taxon>
        <taxon>Viridiplantae</taxon>
        <taxon>Streptophyta</taxon>
        <taxon>Embryophyta</taxon>
        <taxon>Tracheophyta</taxon>
        <taxon>Spermatophyta</taxon>
        <taxon>Magnoliopsida</taxon>
        <taxon>eudicotyledons</taxon>
        <taxon>Gunneridae</taxon>
        <taxon>Pentapetalae</taxon>
        <taxon>rosids</taxon>
        <taxon>malvids</taxon>
        <taxon>Malvales</taxon>
        <taxon>Dipterocarpaceae</taxon>
        <taxon>Rubroshorea</taxon>
    </lineage>
</organism>
<dbReference type="EMBL" id="BPVZ01000010">
    <property type="protein sequence ID" value="GKU96465.1"/>
    <property type="molecule type" value="Genomic_DNA"/>
</dbReference>
<dbReference type="InterPro" id="IPR039307">
    <property type="entry name" value="LORELEI-like"/>
</dbReference>
<gene>
    <name evidence="3" type="ORF">SLEP1_g9697</name>
</gene>
<accession>A0AAV5IBF8</accession>
<sequence length="212" mass="23883">MPEVPASFRRLYELKTEALRSVAGYKDILCQNNKGKLLWQYLVFKASSYNITPICVLHLFFFFLLAVFASSSTHISNNVFESHGIVGRNLLQAKKECTVDFERQNYTIVTTKCKGPQYQANLCCEALKEFACPFSEDINDLSNNCASTMFSYINLYGKYPPGLFASLCREGQYGLECKDTGKTNNAAVSVATKSSFLMLASGFIVLFFQYFL</sequence>
<protein>
    <recommendedName>
        <fullName evidence="2">GPI-anchored protein LLG1-like domain-containing protein</fullName>
    </recommendedName>
</protein>
<dbReference type="PANTHER" id="PTHR31533">
    <property type="entry name" value="GPI-ANCHORED PROTEIN LLG1-RELATED-RELATED"/>
    <property type="match status" value="1"/>
</dbReference>
<evidence type="ECO:0000313" key="3">
    <source>
        <dbReference type="EMBL" id="GKU96465.1"/>
    </source>
</evidence>
<dbReference type="InterPro" id="IPR058888">
    <property type="entry name" value="LLG1-like"/>
</dbReference>
<keyword evidence="1" id="KW-0472">Membrane</keyword>